<proteinExistence type="predicted"/>
<evidence type="ECO:0000259" key="2">
    <source>
        <dbReference type="PROSITE" id="PS00028"/>
    </source>
</evidence>
<gene>
    <name evidence="3" type="ORF">TGEB3V08_LOCUS85</name>
</gene>
<dbReference type="AlphaFoldDB" id="A0A7R9JNP0"/>
<feature type="compositionally biased region" description="Polar residues" evidence="1">
    <location>
        <begin position="261"/>
        <end position="278"/>
    </location>
</feature>
<protein>
    <recommendedName>
        <fullName evidence="2">C2H2-type domain-containing protein</fullName>
    </recommendedName>
</protein>
<accession>A0A7R9JNP0</accession>
<feature type="compositionally biased region" description="Basic and acidic residues" evidence="1">
    <location>
        <begin position="126"/>
        <end position="140"/>
    </location>
</feature>
<feature type="region of interest" description="Disordered" evidence="1">
    <location>
        <begin position="235"/>
        <end position="278"/>
    </location>
</feature>
<name>A0A7R9JNP0_TIMGE</name>
<evidence type="ECO:0000313" key="3">
    <source>
        <dbReference type="EMBL" id="CAD7585585.1"/>
    </source>
</evidence>
<organism evidence="3">
    <name type="scientific">Timema genevievae</name>
    <name type="common">Walking stick</name>
    <dbReference type="NCBI Taxonomy" id="629358"/>
    <lineage>
        <taxon>Eukaryota</taxon>
        <taxon>Metazoa</taxon>
        <taxon>Ecdysozoa</taxon>
        <taxon>Arthropoda</taxon>
        <taxon>Hexapoda</taxon>
        <taxon>Insecta</taxon>
        <taxon>Pterygota</taxon>
        <taxon>Neoptera</taxon>
        <taxon>Polyneoptera</taxon>
        <taxon>Phasmatodea</taxon>
        <taxon>Timematodea</taxon>
        <taxon>Timematoidea</taxon>
        <taxon>Timematidae</taxon>
        <taxon>Timema</taxon>
    </lineage>
</organism>
<dbReference type="EMBL" id="OE839112">
    <property type="protein sequence ID" value="CAD7585585.1"/>
    <property type="molecule type" value="Genomic_DNA"/>
</dbReference>
<reference evidence="3" key="1">
    <citation type="submission" date="2020-11" db="EMBL/GenBank/DDBJ databases">
        <authorList>
            <person name="Tran Van P."/>
        </authorList>
    </citation>
    <scope>NUCLEOTIDE SEQUENCE</scope>
</reference>
<dbReference type="PROSITE" id="PS00028">
    <property type="entry name" value="ZINC_FINGER_C2H2_1"/>
    <property type="match status" value="1"/>
</dbReference>
<evidence type="ECO:0000256" key="1">
    <source>
        <dbReference type="SAM" id="MobiDB-lite"/>
    </source>
</evidence>
<sequence>MNKEFAGHSIDGLAPSSTKLQGISRNTITSSELGQGVAAPYPVEQDGTRRYTDINYRSLGNDGLSSLQADVGIGRPADSGLIQMTYQAIDDMNTENKQSLQNIPEECEHIDGNIVGASLPTQKTSKHVEPTLEGSKEKEPLTNTSLSQDCQHLEENPSEVTLSPIEDYSKTNSIISPCVPERDLTLNEQEVLEHSANNRVEERKGNIVFHQSAKESLSTTEEHTVHNFETLFNEHSSDSAKTNFATGTPSSSVLECPSIGTEDQSPGYSGNQSVLSNQNTDKIPSEETHIWPVVVESNMPILDSTQIVIVTEDDEDNTGQIGIENTTPCHETNAVAVPISPEMPCLEPFTLPENVVAICNESDFEMPILNVSENASLVGEFVRHRSSRHPRTKEQHHCLLCQRTFPTLQRHQLHLSGHLHRHLETAQRRTIHTLFRLFTGNDCPALTPLSEEEASGVSWFPAEGGAIHFYHQAPPLQIAVQEGFNVDGVHPHLHKWIVENHPWCTWPGLNPEFPIFGSLVYCESALDHVDTKVI</sequence>
<feature type="region of interest" description="Disordered" evidence="1">
    <location>
        <begin position="121"/>
        <end position="142"/>
    </location>
</feature>
<feature type="domain" description="C2H2-type" evidence="2">
    <location>
        <begin position="398"/>
        <end position="420"/>
    </location>
</feature>
<feature type="region of interest" description="Disordered" evidence="1">
    <location>
        <begin position="1"/>
        <end position="23"/>
    </location>
</feature>
<feature type="compositionally biased region" description="Polar residues" evidence="1">
    <location>
        <begin position="239"/>
        <end position="253"/>
    </location>
</feature>
<dbReference type="InterPro" id="IPR013087">
    <property type="entry name" value="Znf_C2H2_type"/>
</dbReference>